<dbReference type="EMBL" id="JADEYS010000019">
    <property type="protein sequence ID" value="MBE9398867.1"/>
    <property type="molecule type" value="Genomic_DNA"/>
</dbReference>
<protein>
    <submittedName>
        <fullName evidence="8">DoxX family protein</fullName>
    </submittedName>
</protein>
<evidence type="ECO:0000256" key="3">
    <source>
        <dbReference type="ARBA" id="ARBA00022475"/>
    </source>
</evidence>
<dbReference type="Pfam" id="PF07681">
    <property type="entry name" value="DoxX"/>
    <property type="match status" value="1"/>
</dbReference>
<accession>A0A8J7FD50</accession>
<evidence type="ECO:0000256" key="2">
    <source>
        <dbReference type="ARBA" id="ARBA00006679"/>
    </source>
</evidence>
<evidence type="ECO:0000256" key="6">
    <source>
        <dbReference type="ARBA" id="ARBA00023136"/>
    </source>
</evidence>
<dbReference type="InterPro" id="IPR032808">
    <property type="entry name" value="DoxX"/>
</dbReference>
<feature type="transmembrane region" description="Helical" evidence="7">
    <location>
        <begin position="95"/>
        <end position="115"/>
    </location>
</feature>
<keyword evidence="9" id="KW-1185">Reference proteome</keyword>
<keyword evidence="6 7" id="KW-0472">Membrane</keyword>
<feature type="transmembrane region" description="Helical" evidence="7">
    <location>
        <begin position="122"/>
        <end position="143"/>
    </location>
</feature>
<comment type="subcellular location">
    <subcellularLocation>
        <location evidence="1">Cell membrane</location>
        <topology evidence="1">Multi-pass membrane protein</topology>
    </subcellularLocation>
</comment>
<feature type="transmembrane region" description="Helical" evidence="7">
    <location>
        <begin position="68"/>
        <end position="89"/>
    </location>
</feature>
<dbReference type="InterPro" id="IPR051907">
    <property type="entry name" value="DoxX-like_oxidoreductase"/>
</dbReference>
<gene>
    <name evidence="8" type="ORF">IOQ59_16525</name>
</gene>
<keyword evidence="4 7" id="KW-0812">Transmembrane</keyword>
<dbReference type="RefSeq" id="WP_193954562.1">
    <property type="nucleotide sequence ID" value="NZ_JADEYS010000019.1"/>
</dbReference>
<name>A0A8J7FD50_9GAMM</name>
<proteinExistence type="inferred from homology"/>
<evidence type="ECO:0000313" key="9">
    <source>
        <dbReference type="Proteomes" id="UP000640333"/>
    </source>
</evidence>
<dbReference type="GO" id="GO:0005886">
    <property type="term" value="C:plasma membrane"/>
    <property type="evidence" value="ECO:0007669"/>
    <property type="project" value="UniProtKB-SubCell"/>
</dbReference>
<dbReference type="AlphaFoldDB" id="A0A8J7FD50"/>
<evidence type="ECO:0000256" key="4">
    <source>
        <dbReference type="ARBA" id="ARBA00022692"/>
    </source>
</evidence>
<evidence type="ECO:0000313" key="8">
    <source>
        <dbReference type="EMBL" id="MBE9398867.1"/>
    </source>
</evidence>
<organism evidence="8 9">
    <name type="scientific">Pontibacterium sinense</name>
    <dbReference type="NCBI Taxonomy" id="2781979"/>
    <lineage>
        <taxon>Bacteria</taxon>
        <taxon>Pseudomonadati</taxon>
        <taxon>Pseudomonadota</taxon>
        <taxon>Gammaproteobacteria</taxon>
        <taxon>Oceanospirillales</taxon>
        <taxon>Oceanospirillaceae</taxon>
        <taxon>Pontibacterium</taxon>
    </lineage>
</organism>
<keyword evidence="3" id="KW-1003">Cell membrane</keyword>
<dbReference type="Proteomes" id="UP000640333">
    <property type="component" value="Unassembled WGS sequence"/>
</dbReference>
<dbReference type="PANTHER" id="PTHR33452">
    <property type="entry name" value="OXIDOREDUCTASE CATD-RELATED"/>
    <property type="match status" value="1"/>
</dbReference>
<sequence length="157" mass="17075">MGTDLALVGLRVCLGSIFIVHGADKLGWDSGVFWREDNLLDYTLIQLQGFTQLVAGLFGFLSDDQIRYLALSAALIELLAGWALVLGFFTRHAALLLSGLMIVAIYFHLPQGFYARDGGFEWAMLCLAGSQVMVFMGAGRFSVSGIFRAVSTAESQV</sequence>
<comment type="similarity">
    <text evidence="2">Belongs to the DoxX family.</text>
</comment>
<reference evidence="8" key="1">
    <citation type="submission" date="2020-10" db="EMBL/GenBank/DDBJ databases">
        <title>Bacterium isolated from coastal waters sediment.</title>
        <authorList>
            <person name="Chen R.-J."/>
            <person name="Lu D.-C."/>
            <person name="Zhu K.-L."/>
            <person name="Du Z.-J."/>
        </authorList>
    </citation>
    <scope>NUCLEOTIDE SEQUENCE</scope>
    <source>
        <strain evidence="8">N1Y112</strain>
    </source>
</reference>
<evidence type="ECO:0000256" key="5">
    <source>
        <dbReference type="ARBA" id="ARBA00022989"/>
    </source>
</evidence>
<evidence type="ECO:0000256" key="1">
    <source>
        <dbReference type="ARBA" id="ARBA00004651"/>
    </source>
</evidence>
<dbReference type="PANTHER" id="PTHR33452:SF1">
    <property type="entry name" value="INNER MEMBRANE PROTEIN YPHA-RELATED"/>
    <property type="match status" value="1"/>
</dbReference>
<evidence type="ECO:0000256" key="7">
    <source>
        <dbReference type="SAM" id="Phobius"/>
    </source>
</evidence>
<comment type="caution">
    <text evidence="8">The sequence shown here is derived from an EMBL/GenBank/DDBJ whole genome shotgun (WGS) entry which is preliminary data.</text>
</comment>
<keyword evidence="5 7" id="KW-1133">Transmembrane helix</keyword>